<evidence type="ECO:0000313" key="2">
    <source>
        <dbReference type="Proteomes" id="UP000243106"/>
    </source>
</evidence>
<reference evidence="2" key="1">
    <citation type="submission" date="2016-10" db="EMBL/GenBank/DDBJ databases">
        <authorList>
            <person name="Varghese N."/>
            <person name="Submissions S."/>
        </authorList>
    </citation>
    <scope>NUCLEOTIDE SEQUENCE [LARGE SCALE GENOMIC DNA]</scope>
    <source>
        <strain evidence="2">JCM 10271</strain>
    </source>
</reference>
<dbReference type="AlphaFoldDB" id="A0A1I5ZJC0"/>
<sequence>MNVFNFDDSDRETALILLTDLMSRTALRWETVGRRRELNRLALKVADLTGESEAA</sequence>
<dbReference type="RefSeq" id="WP_175497561.1">
    <property type="nucleotide sequence ID" value="NZ_FOXV01000010.1"/>
</dbReference>
<keyword evidence="2" id="KW-1185">Reference proteome</keyword>
<dbReference type="EMBL" id="FOXV01000010">
    <property type="protein sequence ID" value="SFQ56545.1"/>
    <property type="molecule type" value="Genomic_DNA"/>
</dbReference>
<proteinExistence type="predicted"/>
<evidence type="ECO:0000313" key="1">
    <source>
        <dbReference type="EMBL" id="SFQ56545.1"/>
    </source>
</evidence>
<gene>
    <name evidence="1" type="ORF">SAMN05421853_11097</name>
</gene>
<organism evidence="1 2">
    <name type="scientific">Roseivivax halotolerans</name>
    <dbReference type="NCBI Taxonomy" id="93684"/>
    <lineage>
        <taxon>Bacteria</taxon>
        <taxon>Pseudomonadati</taxon>
        <taxon>Pseudomonadota</taxon>
        <taxon>Alphaproteobacteria</taxon>
        <taxon>Rhodobacterales</taxon>
        <taxon>Roseobacteraceae</taxon>
        <taxon>Roseivivax</taxon>
    </lineage>
</organism>
<dbReference type="STRING" id="93684.SAMN05421853_11097"/>
<name>A0A1I5ZJC0_9RHOB</name>
<protein>
    <submittedName>
        <fullName evidence="1">Uncharacterized protein</fullName>
    </submittedName>
</protein>
<accession>A0A1I5ZJC0</accession>
<dbReference type="Proteomes" id="UP000243106">
    <property type="component" value="Unassembled WGS sequence"/>
</dbReference>